<gene>
    <name evidence="7" type="ORF">GSLYS_00019791001</name>
</gene>
<reference evidence="7 8" key="1">
    <citation type="submission" date="2024-04" db="EMBL/GenBank/DDBJ databases">
        <authorList>
            <consortium name="Genoscope - CEA"/>
            <person name="William W."/>
        </authorList>
    </citation>
    <scope>NUCLEOTIDE SEQUENCE [LARGE SCALE GENOMIC DNA]</scope>
</reference>
<feature type="domain" description="G-protein coupled receptors family 1 profile" evidence="6">
    <location>
        <begin position="27"/>
        <end position="326"/>
    </location>
</feature>
<proteinExistence type="predicted"/>
<comment type="caution">
    <text evidence="7">The sequence shown here is derived from an EMBL/GenBank/DDBJ whole genome shotgun (WGS) entry which is preliminary data.</text>
</comment>
<dbReference type="EMBL" id="CAXITT010000807">
    <property type="protein sequence ID" value="CAL1546414.1"/>
    <property type="molecule type" value="Genomic_DNA"/>
</dbReference>
<feature type="transmembrane region" description="Helical" evidence="5">
    <location>
        <begin position="12"/>
        <end position="36"/>
    </location>
</feature>
<keyword evidence="4 5" id="KW-0472">Membrane</keyword>
<feature type="transmembrane region" description="Helical" evidence="5">
    <location>
        <begin position="267"/>
        <end position="291"/>
    </location>
</feature>
<dbReference type="PANTHER" id="PTHR46641:SF18">
    <property type="entry name" value="G-PROTEIN COUPLED RECEPTORS FAMILY 1 PROFILE DOMAIN-CONTAINING PROTEIN"/>
    <property type="match status" value="1"/>
</dbReference>
<keyword evidence="8" id="KW-1185">Reference proteome</keyword>
<feature type="non-terminal residue" evidence="7">
    <location>
        <position position="1"/>
    </location>
</feature>
<dbReference type="GO" id="GO:0016020">
    <property type="term" value="C:membrane"/>
    <property type="evidence" value="ECO:0007669"/>
    <property type="project" value="UniProtKB-SubCell"/>
</dbReference>
<organism evidence="7 8">
    <name type="scientific">Lymnaea stagnalis</name>
    <name type="common">Great pond snail</name>
    <name type="synonym">Helix stagnalis</name>
    <dbReference type="NCBI Taxonomy" id="6523"/>
    <lineage>
        <taxon>Eukaryota</taxon>
        <taxon>Metazoa</taxon>
        <taxon>Spiralia</taxon>
        <taxon>Lophotrochozoa</taxon>
        <taxon>Mollusca</taxon>
        <taxon>Gastropoda</taxon>
        <taxon>Heterobranchia</taxon>
        <taxon>Euthyneura</taxon>
        <taxon>Panpulmonata</taxon>
        <taxon>Hygrophila</taxon>
        <taxon>Lymnaeoidea</taxon>
        <taxon>Lymnaeidae</taxon>
        <taxon>Lymnaea</taxon>
    </lineage>
</organism>
<protein>
    <recommendedName>
        <fullName evidence="6">G-protein coupled receptors family 1 profile domain-containing protein</fullName>
    </recommendedName>
</protein>
<evidence type="ECO:0000256" key="4">
    <source>
        <dbReference type="ARBA" id="ARBA00023136"/>
    </source>
</evidence>
<dbReference type="Gene3D" id="1.20.1070.10">
    <property type="entry name" value="Rhodopsin 7-helix transmembrane proteins"/>
    <property type="match status" value="1"/>
</dbReference>
<accession>A0AAV2IMH1</accession>
<dbReference type="AlphaFoldDB" id="A0AAV2IMH1"/>
<dbReference type="SUPFAM" id="SSF81321">
    <property type="entry name" value="Family A G protein-coupled receptor-like"/>
    <property type="match status" value="1"/>
</dbReference>
<feature type="transmembrane region" description="Helical" evidence="5">
    <location>
        <begin position="139"/>
        <end position="159"/>
    </location>
</feature>
<dbReference type="PROSITE" id="PS50262">
    <property type="entry name" value="G_PROTEIN_RECEP_F1_2"/>
    <property type="match status" value="1"/>
</dbReference>
<evidence type="ECO:0000256" key="1">
    <source>
        <dbReference type="ARBA" id="ARBA00004370"/>
    </source>
</evidence>
<dbReference type="InterPro" id="IPR052954">
    <property type="entry name" value="GPCR-Ligand_Int"/>
</dbReference>
<keyword evidence="2 5" id="KW-0812">Transmembrane</keyword>
<evidence type="ECO:0000256" key="2">
    <source>
        <dbReference type="ARBA" id="ARBA00022692"/>
    </source>
</evidence>
<evidence type="ECO:0000256" key="3">
    <source>
        <dbReference type="ARBA" id="ARBA00022989"/>
    </source>
</evidence>
<dbReference type="InterPro" id="IPR017452">
    <property type="entry name" value="GPCR_Rhodpsn_7TM"/>
</dbReference>
<evidence type="ECO:0000313" key="7">
    <source>
        <dbReference type="EMBL" id="CAL1546414.1"/>
    </source>
</evidence>
<evidence type="ECO:0000256" key="5">
    <source>
        <dbReference type="SAM" id="Phobius"/>
    </source>
</evidence>
<feature type="transmembrane region" description="Helical" evidence="5">
    <location>
        <begin position="92"/>
        <end position="118"/>
    </location>
</feature>
<evidence type="ECO:0000313" key="8">
    <source>
        <dbReference type="Proteomes" id="UP001497497"/>
    </source>
</evidence>
<dbReference type="PANTHER" id="PTHR46641">
    <property type="entry name" value="FMRFAMIDE RECEPTOR-RELATED"/>
    <property type="match status" value="1"/>
</dbReference>
<evidence type="ECO:0000259" key="6">
    <source>
        <dbReference type="PROSITE" id="PS50262"/>
    </source>
</evidence>
<feature type="transmembrane region" description="Helical" evidence="5">
    <location>
        <begin position="202"/>
        <end position="222"/>
    </location>
</feature>
<sequence length="335" mass="37891">DTLITEGQYFVLMTVFNALNAILSMSGMVANAINIITFRKLDAHDNFLMCFLVLSSVDFLCSLSAFIQQVAMTFLILELASNNKIVFPIEPMAMYVVFGNIRSCLFNAPVLITLYLSISKCLCVVKPFNFKNMFSFKRSAGVLMGICTFALVSYIPVYIPVYASTWVISQYDQTVDATRPMLWLTPYRDVIRNVVWIIRDTFPSMASEVIIIICVTFMSKALREAAKFRASLKQVISESSKGKAKKRVNNKSENTMSFSELQVIKQVIAVALIFIAGNTPKVFLFTALAVVPDLNFGNRYQNLYKVLMASREVIENLISAANFIVYYKYNSKYRK</sequence>
<name>A0AAV2IMH1_LYMST</name>
<feature type="transmembrane region" description="Helical" evidence="5">
    <location>
        <begin position="303"/>
        <end position="327"/>
    </location>
</feature>
<feature type="transmembrane region" description="Helical" evidence="5">
    <location>
        <begin position="48"/>
        <end position="72"/>
    </location>
</feature>
<dbReference type="Proteomes" id="UP001497497">
    <property type="component" value="Unassembled WGS sequence"/>
</dbReference>
<feature type="non-terminal residue" evidence="7">
    <location>
        <position position="335"/>
    </location>
</feature>
<keyword evidence="3 5" id="KW-1133">Transmembrane helix</keyword>
<comment type="subcellular location">
    <subcellularLocation>
        <location evidence="1">Membrane</location>
    </subcellularLocation>
</comment>